<feature type="transmembrane region" description="Helical" evidence="1">
    <location>
        <begin position="110"/>
        <end position="131"/>
    </location>
</feature>
<comment type="caution">
    <text evidence="2">The sequence shown here is derived from an EMBL/GenBank/DDBJ whole genome shotgun (WGS) entry which is preliminary data.</text>
</comment>
<evidence type="ECO:0000313" key="3">
    <source>
        <dbReference type="Proteomes" id="UP000018958"/>
    </source>
</evidence>
<gene>
    <name evidence="2" type="ORF">F441_04112</name>
</gene>
<organism evidence="2 3">
    <name type="scientific">Phytophthora nicotianae CJ01A1</name>
    <dbReference type="NCBI Taxonomy" id="1317063"/>
    <lineage>
        <taxon>Eukaryota</taxon>
        <taxon>Sar</taxon>
        <taxon>Stramenopiles</taxon>
        <taxon>Oomycota</taxon>
        <taxon>Peronosporomycetes</taxon>
        <taxon>Peronosporales</taxon>
        <taxon>Peronosporaceae</taxon>
        <taxon>Phytophthora</taxon>
    </lineage>
</organism>
<evidence type="ECO:0000256" key="1">
    <source>
        <dbReference type="SAM" id="Phobius"/>
    </source>
</evidence>
<name>W2XL25_PHYNI</name>
<keyword evidence="1" id="KW-0472">Membrane</keyword>
<dbReference type="EMBL" id="ANIX01000937">
    <property type="protein sequence ID" value="ETP22634.1"/>
    <property type="molecule type" value="Genomic_DNA"/>
</dbReference>
<keyword evidence="1" id="KW-1133">Transmembrane helix</keyword>
<dbReference type="AlphaFoldDB" id="W2XL25"/>
<reference evidence="2 3" key="1">
    <citation type="submission" date="2013-11" db="EMBL/GenBank/DDBJ databases">
        <title>The Genome Sequence of Phytophthora parasitica CJ01A1.</title>
        <authorList>
            <consortium name="The Broad Institute Genomics Platform"/>
            <person name="Russ C."/>
            <person name="Tyler B."/>
            <person name="Panabieres F."/>
            <person name="Shan W."/>
            <person name="Tripathy S."/>
            <person name="Grunwald N."/>
            <person name="Machado M."/>
            <person name="Johnson C.S."/>
            <person name="Walker B."/>
            <person name="Young S.K."/>
            <person name="Zeng Q."/>
            <person name="Gargeya S."/>
            <person name="Fitzgerald M."/>
            <person name="Haas B."/>
            <person name="Abouelleil A."/>
            <person name="Allen A.W."/>
            <person name="Alvarado L."/>
            <person name="Arachchi H.M."/>
            <person name="Berlin A.M."/>
            <person name="Chapman S.B."/>
            <person name="Gainer-Dewar J."/>
            <person name="Goldberg J."/>
            <person name="Griggs A."/>
            <person name="Gujja S."/>
            <person name="Hansen M."/>
            <person name="Howarth C."/>
            <person name="Imamovic A."/>
            <person name="Ireland A."/>
            <person name="Larimer J."/>
            <person name="McCowan C."/>
            <person name="Murphy C."/>
            <person name="Pearson M."/>
            <person name="Poon T.W."/>
            <person name="Priest M."/>
            <person name="Roberts A."/>
            <person name="Saif S."/>
            <person name="Shea T."/>
            <person name="Sisk P."/>
            <person name="Sykes S."/>
            <person name="Wortman J."/>
            <person name="Nusbaum C."/>
            <person name="Birren B."/>
        </authorList>
    </citation>
    <scope>NUCLEOTIDE SEQUENCE [LARGE SCALE GENOMIC DNA]</scope>
    <source>
        <strain evidence="2 3">CJ01A1</strain>
    </source>
</reference>
<dbReference type="Proteomes" id="UP000018958">
    <property type="component" value="Unassembled WGS sequence"/>
</dbReference>
<protein>
    <submittedName>
        <fullName evidence="2">Uncharacterized protein</fullName>
    </submittedName>
</protein>
<proteinExistence type="predicted"/>
<evidence type="ECO:0000313" key="2">
    <source>
        <dbReference type="EMBL" id="ETP22634.1"/>
    </source>
</evidence>
<sequence>MTTDRLHIYNTACCDCNDQLRRTTLSRDMPYSLNESHEENLVEDALTATADSAKEEAYVEQQLSELRPNAALAPEIGGLLEILIFFGHVQQAQKLQTQLASFESACSVCWGFTLVSPAAGLGLGFFTRMWLFLQSMGEIRSTFRSVRRVDS</sequence>
<accession>W2XL25</accession>
<keyword evidence="1" id="KW-0812">Transmembrane</keyword>